<dbReference type="SUPFAM" id="SSF53822">
    <property type="entry name" value="Periplasmic binding protein-like I"/>
    <property type="match status" value="1"/>
</dbReference>
<keyword evidence="2" id="KW-0812">Transmembrane</keyword>
<evidence type="ECO:0000256" key="5">
    <source>
        <dbReference type="ARBA" id="ARBA00023170"/>
    </source>
</evidence>
<accession>A0A8S3YMT6</accession>
<dbReference type="PANTHER" id="PTHR24060">
    <property type="entry name" value="METABOTROPIC GLUTAMATE RECEPTOR"/>
    <property type="match status" value="1"/>
</dbReference>
<dbReference type="GO" id="GO:0004930">
    <property type="term" value="F:G protein-coupled receptor activity"/>
    <property type="evidence" value="ECO:0007669"/>
    <property type="project" value="InterPro"/>
</dbReference>
<dbReference type="AlphaFoldDB" id="A0A8S3YMT6"/>
<dbReference type="Proteomes" id="UP000678393">
    <property type="component" value="Unassembled WGS sequence"/>
</dbReference>
<dbReference type="InterPro" id="IPR028082">
    <property type="entry name" value="Peripla_BP_I"/>
</dbReference>
<dbReference type="Pfam" id="PF01094">
    <property type="entry name" value="ANF_receptor"/>
    <property type="match status" value="1"/>
</dbReference>
<dbReference type="Gene3D" id="3.40.50.2300">
    <property type="match status" value="2"/>
</dbReference>
<proteinExistence type="predicted"/>
<comment type="subcellular location">
    <subcellularLocation>
        <location evidence="1">Membrane</location>
        <topology evidence="1">Multi-pass membrane protein</topology>
    </subcellularLocation>
</comment>
<evidence type="ECO:0000256" key="4">
    <source>
        <dbReference type="ARBA" id="ARBA00023136"/>
    </source>
</evidence>
<dbReference type="PRINTS" id="PR00248">
    <property type="entry name" value="GPCRMGR"/>
</dbReference>
<dbReference type="OrthoDB" id="425344at2759"/>
<dbReference type="InterPro" id="IPR001828">
    <property type="entry name" value="ANF_lig-bd_rcpt"/>
</dbReference>
<evidence type="ECO:0000256" key="3">
    <source>
        <dbReference type="ARBA" id="ARBA00022989"/>
    </source>
</evidence>
<keyword evidence="3" id="KW-1133">Transmembrane helix</keyword>
<sequence>IEVYDDCNTKYLAAYHAGAIISKTGCVTECSENSTLSVSDVPVVGVIGTSISETTTTVANILEPAFIPVLGPSATIPVLSNKTQYPHFVRVVPSDFKQIQVIVQLAKHFQWSYIIGLATSDNYGREGMTELMRLAKEQMICVSLIEDFDLFNKSSMETFARTTLADKIKNIKDNIGIIYFGLNDPLVRFLKYIDEKKSSWGQEWFQQIQKIYWLASDAVQASQDLATTVSHFKTNILVVSPYLVNITSFKEYFIDFLKAPPAWVSGPWKLAISNVVQNATGCKTYNFTEESLSRCSIGEKLVFDQYNPSVLDAFFILVNTIKDIHRNACKNLSGPCDTFKAVMKNGLLNGYNLKNLDYTAIKPEFLPPEFFCVSYRRSLETLK</sequence>
<gene>
    <name evidence="8" type="ORF">CUNI_LOCUS3977</name>
</gene>
<keyword evidence="6" id="KW-0325">Glycoprotein</keyword>
<evidence type="ECO:0000313" key="8">
    <source>
        <dbReference type="EMBL" id="CAG5118419.1"/>
    </source>
</evidence>
<dbReference type="InterPro" id="IPR000337">
    <property type="entry name" value="GPCR_3"/>
</dbReference>
<comment type="caution">
    <text evidence="8">The sequence shown here is derived from an EMBL/GenBank/DDBJ whole genome shotgun (WGS) entry which is preliminary data.</text>
</comment>
<evidence type="ECO:0000259" key="7">
    <source>
        <dbReference type="Pfam" id="PF01094"/>
    </source>
</evidence>
<dbReference type="GO" id="GO:0016020">
    <property type="term" value="C:membrane"/>
    <property type="evidence" value="ECO:0007669"/>
    <property type="project" value="UniProtKB-SubCell"/>
</dbReference>
<dbReference type="EMBL" id="CAJHNH020000550">
    <property type="protein sequence ID" value="CAG5118419.1"/>
    <property type="molecule type" value="Genomic_DNA"/>
</dbReference>
<keyword evidence="9" id="KW-1185">Reference proteome</keyword>
<dbReference type="InterPro" id="IPR050726">
    <property type="entry name" value="mGluR"/>
</dbReference>
<reference evidence="8" key="1">
    <citation type="submission" date="2021-04" db="EMBL/GenBank/DDBJ databases">
        <authorList>
            <consortium name="Molecular Ecology Group"/>
        </authorList>
    </citation>
    <scope>NUCLEOTIDE SEQUENCE</scope>
</reference>
<protein>
    <recommendedName>
        <fullName evidence="7">Receptor ligand binding region domain-containing protein</fullName>
    </recommendedName>
</protein>
<feature type="non-terminal residue" evidence="8">
    <location>
        <position position="383"/>
    </location>
</feature>
<name>A0A8S3YMT6_9EUPU</name>
<evidence type="ECO:0000256" key="6">
    <source>
        <dbReference type="ARBA" id="ARBA00023180"/>
    </source>
</evidence>
<feature type="domain" description="Receptor ligand binding region" evidence="7">
    <location>
        <begin position="15"/>
        <end position="346"/>
    </location>
</feature>
<keyword evidence="5" id="KW-0675">Receptor</keyword>
<evidence type="ECO:0000256" key="2">
    <source>
        <dbReference type="ARBA" id="ARBA00022692"/>
    </source>
</evidence>
<evidence type="ECO:0000313" key="9">
    <source>
        <dbReference type="Proteomes" id="UP000678393"/>
    </source>
</evidence>
<organism evidence="8 9">
    <name type="scientific">Candidula unifasciata</name>
    <dbReference type="NCBI Taxonomy" id="100452"/>
    <lineage>
        <taxon>Eukaryota</taxon>
        <taxon>Metazoa</taxon>
        <taxon>Spiralia</taxon>
        <taxon>Lophotrochozoa</taxon>
        <taxon>Mollusca</taxon>
        <taxon>Gastropoda</taxon>
        <taxon>Heterobranchia</taxon>
        <taxon>Euthyneura</taxon>
        <taxon>Panpulmonata</taxon>
        <taxon>Eupulmonata</taxon>
        <taxon>Stylommatophora</taxon>
        <taxon>Helicina</taxon>
        <taxon>Helicoidea</taxon>
        <taxon>Geomitridae</taxon>
        <taxon>Candidula</taxon>
    </lineage>
</organism>
<evidence type="ECO:0000256" key="1">
    <source>
        <dbReference type="ARBA" id="ARBA00004141"/>
    </source>
</evidence>
<keyword evidence="4" id="KW-0472">Membrane</keyword>